<name>A0A6M4Y8Z1_AERME</name>
<dbReference type="EMBL" id="CP038441">
    <property type="protein sequence ID" value="QJT21687.1"/>
    <property type="molecule type" value="Genomic_DNA"/>
</dbReference>
<dbReference type="Pfam" id="PF10721">
    <property type="entry name" value="DUF2514"/>
    <property type="match status" value="1"/>
</dbReference>
<keyword evidence="1" id="KW-0175">Coiled coil</keyword>
<reference evidence="3 4" key="1">
    <citation type="submission" date="2019-03" db="EMBL/GenBank/DDBJ databases">
        <title>Novel transposon Tn6433 accelerates the dissemination of tet(E) in Aeromonas from aerobic biofilm under oxytetracycline stress.</title>
        <authorList>
            <person name="Shi Y."/>
            <person name="Tian Z."/>
            <person name="Zhang Y."/>
            <person name="Zhang H."/>
            <person name="Yang M."/>
        </authorList>
    </citation>
    <scope>NUCLEOTIDE SEQUENCE [LARGE SCALE GENOMIC DNA]</scope>
    <source>
        <strain evidence="3 4">T0.1-19</strain>
    </source>
</reference>
<organism evidence="3 4">
    <name type="scientific">Aeromonas media</name>
    <dbReference type="NCBI Taxonomy" id="651"/>
    <lineage>
        <taxon>Bacteria</taxon>
        <taxon>Pseudomonadati</taxon>
        <taxon>Pseudomonadota</taxon>
        <taxon>Gammaproteobacteria</taxon>
        <taxon>Aeromonadales</taxon>
        <taxon>Aeromonadaceae</taxon>
        <taxon>Aeromonas</taxon>
    </lineage>
</organism>
<evidence type="ECO:0000256" key="1">
    <source>
        <dbReference type="SAM" id="Coils"/>
    </source>
</evidence>
<accession>A0A6M4Y8Z1</accession>
<gene>
    <name evidence="3" type="ORF">E4184_09785</name>
</gene>
<dbReference type="InterPro" id="IPR019659">
    <property type="entry name" value="DUF2514"/>
</dbReference>
<dbReference type="AlphaFoldDB" id="A0A6M4Y8Z1"/>
<dbReference type="PROSITE" id="PS51257">
    <property type="entry name" value="PROKAR_LIPOPROTEIN"/>
    <property type="match status" value="1"/>
</dbReference>
<evidence type="ECO:0000256" key="2">
    <source>
        <dbReference type="SAM" id="MobiDB-lite"/>
    </source>
</evidence>
<dbReference type="Proteomes" id="UP000501427">
    <property type="component" value="Chromosome"/>
</dbReference>
<feature type="coiled-coil region" evidence="1">
    <location>
        <begin position="47"/>
        <end position="95"/>
    </location>
</feature>
<protein>
    <submittedName>
        <fullName evidence="3">DUF2514 domain-containing protein</fullName>
    </submittedName>
</protein>
<sequence>MMYALSRRILPYLLALAGLLACLWWAYSHGVSVTTTEWQGKWDKQALKLAEDKAKALELVREEDQRRQSSINKVREDAEKQIALAERDALAASDAAAGMLEQAKRLAARAGKCPGNPSTTKPGTPATEPGVVLADVLGRADARAGELAAAYDRSRAAGLACERAYDALLAGRVNP</sequence>
<evidence type="ECO:0000313" key="4">
    <source>
        <dbReference type="Proteomes" id="UP000501427"/>
    </source>
</evidence>
<feature type="region of interest" description="Disordered" evidence="2">
    <location>
        <begin position="110"/>
        <end position="129"/>
    </location>
</feature>
<dbReference type="RefSeq" id="WP_171275995.1">
    <property type="nucleotide sequence ID" value="NZ_CAWPJG010000001.1"/>
</dbReference>
<proteinExistence type="predicted"/>
<evidence type="ECO:0000313" key="3">
    <source>
        <dbReference type="EMBL" id="QJT21687.1"/>
    </source>
</evidence>